<gene>
    <name evidence="1" type="ORF">JX265_005186</name>
</gene>
<dbReference type="AlphaFoldDB" id="A0A9Q0AS68"/>
<evidence type="ECO:0000313" key="1">
    <source>
        <dbReference type="EMBL" id="KAI1873564.1"/>
    </source>
</evidence>
<dbReference type="EMBL" id="JAFIMR010000010">
    <property type="protein sequence ID" value="KAI1873564.1"/>
    <property type="molecule type" value="Genomic_DNA"/>
</dbReference>
<proteinExistence type="predicted"/>
<keyword evidence="2" id="KW-1185">Reference proteome</keyword>
<dbReference type="Proteomes" id="UP000829685">
    <property type="component" value="Unassembled WGS sequence"/>
</dbReference>
<accession>A0A9Q0AS68</accession>
<organism evidence="1 2">
    <name type="scientific">Neoarthrinium moseri</name>
    <dbReference type="NCBI Taxonomy" id="1658444"/>
    <lineage>
        <taxon>Eukaryota</taxon>
        <taxon>Fungi</taxon>
        <taxon>Dikarya</taxon>
        <taxon>Ascomycota</taxon>
        <taxon>Pezizomycotina</taxon>
        <taxon>Sordariomycetes</taxon>
        <taxon>Xylariomycetidae</taxon>
        <taxon>Amphisphaeriales</taxon>
        <taxon>Apiosporaceae</taxon>
        <taxon>Neoarthrinium</taxon>
    </lineage>
</organism>
<name>A0A9Q0AS68_9PEZI</name>
<evidence type="ECO:0000313" key="2">
    <source>
        <dbReference type="Proteomes" id="UP000829685"/>
    </source>
</evidence>
<protein>
    <submittedName>
        <fullName evidence="1">Uncharacterized protein</fullName>
    </submittedName>
</protein>
<comment type="caution">
    <text evidence="1">The sequence shown here is derived from an EMBL/GenBank/DDBJ whole genome shotgun (WGS) entry which is preliminary data.</text>
</comment>
<reference evidence="1" key="1">
    <citation type="submission" date="2021-03" db="EMBL/GenBank/DDBJ databases">
        <title>Revisited historic fungal species revealed as producer of novel bioactive compounds through whole genome sequencing and comparative genomics.</title>
        <authorList>
            <person name="Vignolle G.A."/>
            <person name="Hochenegger N."/>
            <person name="Mach R.L."/>
            <person name="Mach-Aigner A.R."/>
            <person name="Javad Rahimi M."/>
            <person name="Salim K.A."/>
            <person name="Chan C.M."/>
            <person name="Lim L.B.L."/>
            <person name="Cai F."/>
            <person name="Druzhinina I.S."/>
            <person name="U'Ren J.M."/>
            <person name="Derntl C."/>
        </authorList>
    </citation>
    <scope>NUCLEOTIDE SEQUENCE</scope>
    <source>
        <strain evidence="1">TUCIM 5799</strain>
    </source>
</reference>
<sequence>MHNLSYRRRSSRTAVPTPALAMTDPVRLRTQIMFATLVRRAAADSLPARLRTAARPPPPGVYNSRFKPRKIWPPDFSKLSQKEQFRFEKKYKRRVKLATARPRWDRLVKMAQLFSVTSVLIYSVLFMDWNTEHQPFQGLRDRFWGAVESFSPDKRYDRRKTE</sequence>